<gene>
    <name evidence="6" type="ORF">LX64_01616</name>
</gene>
<dbReference type="SUPFAM" id="SSF53850">
    <property type="entry name" value="Periplasmic binding protein-like II"/>
    <property type="match status" value="1"/>
</dbReference>
<dbReference type="PRINTS" id="PR00039">
    <property type="entry name" value="HTHLYSR"/>
</dbReference>
<evidence type="ECO:0000256" key="2">
    <source>
        <dbReference type="ARBA" id="ARBA00023015"/>
    </source>
</evidence>
<dbReference type="InterPro" id="IPR005119">
    <property type="entry name" value="LysR_subst-bd"/>
</dbReference>
<dbReference type="PANTHER" id="PTHR30346">
    <property type="entry name" value="TRANSCRIPTIONAL DUAL REGULATOR HCAR-RELATED"/>
    <property type="match status" value="1"/>
</dbReference>
<dbReference type="EMBL" id="QLLL01000003">
    <property type="protein sequence ID" value="RAJ06489.1"/>
    <property type="molecule type" value="Genomic_DNA"/>
</dbReference>
<dbReference type="Proteomes" id="UP000249547">
    <property type="component" value="Unassembled WGS sequence"/>
</dbReference>
<keyword evidence="4" id="KW-0804">Transcription</keyword>
<name>A0A327QPI2_9BACT</name>
<dbReference type="InterPro" id="IPR036388">
    <property type="entry name" value="WH-like_DNA-bd_sf"/>
</dbReference>
<keyword evidence="7" id="KW-1185">Reference proteome</keyword>
<dbReference type="AlphaFoldDB" id="A0A327QPI2"/>
<dbReference type="OrthoDB" id="9803735at2"/>
<evidence type="ECO:0000256" key="3">
    <source>
        <dbReference type="ARBA" id="ARBA00023125"/>
    </source>
</evidence>
<dbReference type="GO" id="GO:0003700">
    <property type="term" value="F:DNA-binding transcription factor activity"/>
    <property type="evidence" value="ECO:0007669"/>
    <property type="project" value="InterPro"/>
</dbReference>
<dbReference type="InterPro" id="IPR000847">
    <property type="entry name" value="LysR_HTH_N"/>
</dbReference>
<comment type="similarity">
    <text evidence="1">Belongs to the LysR transcriptional regulatory family.</text>
</comment>
<dbReference type="Pfam" id="PF03466">
    <property type="entry name" value="LysR_substrate"/>
    <property type="match status" value="1"/>
</dbReference>
<evidence type="ECO:0000256" key="1">
    <source>
        <dbReference type="ARBA" id="ARBA00009437"/>
    </source>
</evidence>
<protein>
    <submittedName>
        <fullName evidence="6">DNA-binding transcriptional LysR family regulator</fullName>
    </submittedName>
</protein>
<dbReference type="RefSeq" id="WP_111597105.1">
    <property type="nucleotide sequence ID" value="NZ_QLLL01000003.1"/>
</dbReference>
<accession>A0A327QPI2</accession>
<dbReference type="Gene3D" id="1.10.10.10">
    <property type="entry name" value="Winged helix-like DNA-binding domain superfamily/Winged helix DNA-binding domain"/>
    <property type="match status" value="1"/>
</dbReference>
<dbReference type="Gene3D" id="3.40.190.10">
    <property type="entry name" value="Periplasmic binding protein-like II"/>
    <property type="match status" value="2"/>
</dbReference>
<dbReference type="Pfam" id="PF00126">
    <property type="entry name" value="HTH_1"/>
    <property type="match status" value="1"/>
</dbReference>
<sequence>MDLQQIKYFLALAKELHFWHTAEKMNITQSALSRHIQALESELDVQLFDRNKRSVKLTAAGQFLKDKWEIELSEIGFIHQFAKQIHLGESGTIRIAYPESISASILPTILQNISSAFPLLKIELLQLSYDNQDEYLLNYKIDLALTRDVAQSSNINERKISTEHLSLIVPVNHPFKKAKDITTASLAQQKFIMSINNNDSSYNRLIHQVFADYKVTPNIVYNCDFGSTILALIRKGLGVSILPSSYMHHETPGVRFIQLPQQTDLYLNWRKDDHNPILANVLKKIGKR</sequence>
<dbReference type="InterPro" id="IPR036390">
    <property type="entry name" value="WH_DNA-bd_sf"/>
</dbReference>
<dbReference type="FunFam" id="1.10.10.10:FF:000001">
    <property type="entry name" value="LysR family transcriptional regulator"/>
    <property type="match status" value="1"/>
</dbReference>
<organism evidence="6 7">
    <name type="scientific">Chitinophaga skermanii</name>
    <dbReference type="NCBI Taxonomy" id="331697"/>
    <lineage>
        <taxon>Bacteria</taxon>
        <taxon>Pseudomonadati</taxon>
        <taxon>Bacteroidota</taxon>
        <taxon>Chitinophagia</taxon>
        <taxon>Chitinophagales</taxon>
        <taxon>Chitinophagaceae</taxon>
        <taxon>Chitinophaga</taxon>
    </lineage>
</organism>
<feature type="domain" description="HTH lysR-type" evidence="5">
    <location>
        <begin position="1"/>
        <end position="58"/>
    </location>
</feature>
<evidence type="ECO:0000259" key="5">
    <source>
        <dbReference type="PROSITE" id="PS50931"/>
    </source>
</evidence>
<dbReference type="PANTHER" id="PTHR30346:SF0">
    <property type="entry name" value="HCA OPERON TRANSCRIPTIONAL ACTIVATOR HCAR"/>
    <property type="match status" value="1"/>
</dbReference>
<comment type="caution">
    <text evidence="6">The sequence shown here is derived from an EMBL/GenBank/DDBJ whole genome shotgun (WGS) entry which is preliminary data.</text>
</comment>
<evidence type="ECO:0000256" key="4">
    <source>
        <dbReference type="ARBA" id="ARBA00023163"/>
    </source>
</evidence>
<dbReference type="GO" id="GO:0032993">
    <property type="term" value="C:protein-DNA complex"/>
    <property type="evidence" value="ECO:0007669"/>
    <property type="project" value="TreeGrafter"/>
</dbReference>
<keyword evidence="3 6" id="KW-0238">DNA-binding</keyword>
<keyword evidence="2" id="KW-0805">Transcription regulation</keyword>
<evidence type="ECO:0000313" key="6">
    <source>
        <dbReference type="EMBL" id="RAJ06489.1"/>
    </source>
</evidence>
<dbReference type="CDD" id="cd05466">
    <property type="entry name" value="PBP2_LTTR_substrate"/>
    <property type="match status" value="1"/>
</dbReference>
<dbReference type="SUPFAM" id="SSF46785">
    <property type="entry name" value="Winged helix' DNA-binding domain"/>
    <property type="match status" value="1"/>
</dbReference>
<proteinExistence type="inferred from homology"/>
<dbReference type="PROSITE" id="PS50931">
    <property type="entry name" value="HTH_LYSR"/>
    <property type="match status" value="1"/>
</dbReference>
<dbReference type="GO" id="GO:0003677">
    <property type="term" value="F:DNA binding"/>
    <property type="evidence" value="ECO:0007669"/>
    <property type="project" value="UniProtKB-KW"/>
</dbReference>
<evidence type="ECO:0000313" key="7">
    <source>
        <dbReference type="Proteomes" id="UP000249547"/>
    </source>
</evidence>
<reference evidence="6 7" key="1">
    <citation type="submission" date="2018-06" db="EMBL/GenBank/DDBJ databases">
        <title>Genomic Encyclopedia of Archaeal and Bacterial Type Strains, Phase II (KMG-II): from individual species to whole genera.</title>
        <authorList>
            <person name="Goeker M."/>
        </authorList>
    </citation>
    <scope>NUCLEOTIDE SEQUENCE [LARGE SCALE GENOMIC DNA]</scope>
    <source>
        <strain evidence="6 7">DSM 23857</strain>
    </source>
</reference>